<protein>
    <submittedName>
        <fullName evidence="1">Uncharacterized protein</fullName>
    </submittedName>
</protein>
<organism evidence="1 2">
    <name type="scientific">Adlercreutzia caecimuris</name>
    <dbReference type="NCBI Taxonomy" id="671266"/>
    <lineage>
        <taxon>Bacteria</taxon>
        <taxon>Bacillati</taxon>
        <taxon>Actinomycetota</taxon>
        <taxon>Coriobacteriia</taxon>
        <taxon>Eggerthellales</taxon>
        <taxon>Eggerthellaceae</taxon>
        <taxon>Adlercreutzia</taxon>
    </lineage>
</organism>
<proteinExistence type="predicted"/>
<gene>
    <name evidence="1" type="ORF">E5986_00425</name>
</gene>
<dbReference type="EMBL" id="SSTJ01000001">
    <property type="protein sequence ID" value="THG38798.1"/>
    <property type="molecule type" value="Genomic_DNA"/>
</dbReference>
<sequence>MAVSSDLLRSAIAQISSLPSIRMAPEALVEDVTLLAKVWPDEDDFAVAVASCCRALEQVAAGKVTPDPLVGTLDGWWSHHFQLRRAQGEKAVLRVVFRPREGYVEVKGFGHRFKPADIYHRIVLGSEIRL</sequence>
<name>A0A4S4G7E9_9ACTN</name>
<dbReference type="AlphaFoldDB" id="A0A4S4G7E9"/>
<evidence type="ECO:0000313" key="2">
    <source>
        <dbReference type="Proteomes" id="UP000308978"/>
    </source>
</evidence>
<dbReference type="RefSeq" id="WP_136432357.1">
    <property type="nucleotide sequence ID" value="NZ_SSTJ01000001.1"/>
</dbReference>
<dbReference type="Proteomes" id="UP000308978">
    <property type="component" value="Unassembled WGS sequence"/>
</dbReference>
<reference evidence="1 2" key="1">
    <citation type="submission" date="2019-04" db="EMBL/GenBank/DDBJ databases">
        <title>Microbes associate with the intestines of laboratory mice.</title>
        <authorList>
            <person name="Navarre W."/>
            <person name="Wong E."/>
            <person name="Huang K.C."/>
            <person name="Tropini C."/>
            <person name="Ng K."/>
            <person name="Yu B."/>
        </authorList>
    </citation>
    <scope>NUCLEOTIDE SEQUENCE [LARGE SCALE GENOMIC DNA]</scope>
    <source>
        <strain evidence="1 2">NM80_B27</strain>
    </source>
</reference>
<evidence type="ECO:0000313" key="1">
    <source>
        <dbReference type="EMBL" id="THG38798.1"/>
    </source>
</evidence>
<accession>A0A4S4G7E9</accession>
<comment type="caution">
    <text evidence="1">The sequence shown here is derived from an EMBL/GenBank/DDBJ whole genome shotgun (WGS) entry which is preliminary data.</text>
</comment>